<keyword evidence="2" id="KW-1185">Reference proteome</keyword>
<dbReference type="AlphaFoldDB" id="A0A6G1CSP5"/>
<gene>
    <name evidence="1" type="ORF">E2562_024583</name>
</gene>
<sequence length="82" mass="8633">MFWVMSRFSSPAAASFLSPSPAQGYSVVQPLPTFRLACVRPDPATTDPGGCRSGQWRQWEMEGGGGSGATATLAAALAHDQF</sequence>
<dbReference type="Proteomes" id="UP000479710">
    <property type="component" value="Unassembled WGS sequence"/>
</dbReference>
<proteinExistence type="predicted"/>
<dbReference type="EMBL" id="SPHZ02000008">
    <property type="protein sequence ID" value="KAF0903107.1"/>
    <property type="molecule type" value="Genomic_DNA"/>
</dbReference>
<name>A0A6G1CSP5_9ORYZ</name>
<evidence type="ECO:0000313" key="1">
    <source>
        <dbReference type="EMBL" id="KAF0903107.1"/>
    </source>
</evidence>
<comment type="caution">
    <text evidence="1">The sequence shown here is derived from an EMBL/GenBank/DDBJ whole genome shotgun (WGS) entry which is preliminary data.</text>
</comment>
<evidence type="ECO:0000313" key="2">
    <source>
        <dbReference type="Proteomes" id="UP000479710"/>
    </source>
</evidence>
<organism evidence="1 2">
    <name type="scientific">Oryza meyeriana var. granulata</name>
    <dbReference type="NCBI Taxonomy" id="110450"/>
    <lineage>
        <taxon>Eukaryota</taxon>
        <taxon>Viridiplantae</taxon>
        <taxon>Streptophyta</taxon>
        <taxon>Embryophyta</taxon>
        <taxon>Tracheophyta</taxon>
        <taxon>Spermatophyta</taxon>
        <taxon>Magnoliopsida</taxon>
        <taxon>Liliopsida</taxon>
        <taxon>Poales</taxon>
        <taxon>Poaceae</taxon>
        <taxon>BOP clade</taxon>
        <taxon>Oryzoideae</taxon>
        <taxon>Oryzeae</taxon>
        <taxon>Oryzinae</taxon>
        <taxon>Oryza</taxon>
        <taxon>Oryza meyeriana</taxon>
    </lineage>
</organism>
<accession>A0A6G1CSP5</accession>
<reference evidence="1 2" key="1">
    <citation type="submission" date="2019-11" db="EMBL/GenBank/DDBJ databases">
        <title>Whole genome sequence of Oryza granulata.</title>
        <authorList>
            <person name="Li W."/>
        </authorList>
    </citation>
    <scope>NUCLEOTIDE SEQUENCE [LARGE SCALE GENOMIC DNA]</scope>
    <source>
        <strain evidence="2">cv. Menghai</strain>
        <tissue evidence="1">Leaf</tissue>
    </source>
</reference>
<protein>
    <submittedName>
        <fullName evidence="1">Uncharacterized protein</fullName>
    </submittedName>
</protein>